<proteinExistence type="predicted"/>
<evidence type="ECO:0000313" key="5">
    <source>
        <dbReference type="Proteomes" id="UP000792457"/>
    </source>
</evidence>
<dbReference type="GO" id="GO:0005737">
    <property type="term" value="C:cytoplasm"/>
    <property type="evidence" value="ECO:0007669"/>
    <property type="project" value="TreeGrafter"/>
</dbReference>
<sequence length="503" mass="54464">MTRSSSTSTVFEPVLPLLITKAGARSIHTAAKYGHVGIISTLIQRGEKVDVTTHDNYTALHIAVESAKPAVVETLLGYGAEVHVRDRTPMHLAAERGHASVIELLADKFKASIYERTKDGSTLMHIASLNGHAECAMMLFKKGVYLHMPNKAGARSIHTAAKYGHVGIISTLIQRGEKVDVTTHDNYTALHIAVESAKPAVVETLLGYGAEVHVRARVGNGDRCALMLLKSGAAPNISTEDGRTPVHVAAKHGNLETLKLLMEDGGDPLYKSNVGETPLHLACRGCHADVVNHLLTFVADRKGQDVLKQYVNATDKEGNSALHCIAQVSKIEVDPARNTEDREVVKLLYAAGVDTSLYTKATLETAFHYCSLVGNNDVLQEMLAGLTSTESQKAINKQNNIGWTPLLIASNKGHLDICNTLLNAHARVDVFDNEGRSALHLASERGFLEVCDALLTHKAFINSKSRIGLTALHMAATFGFTHLVRFLIQDHNAVIDILTLVSE</sequence>
<dbReference type="OrthoDB" id="8185631at2759"/>
<keyword evidence="1" id="KW-0677">Repeat</keyword>
<dbReference type="PROSITE" id="PS50088">
    <property type="entry name" value="ANK_REPEAT"/>
    <property type="match status" value="10"/>
</dbReference>
<evidence type="ECO:0000256" key="1">
    <source>
        <dbReference type="ARBA" id="ARBA00022737"/>
    </source>
</evidence>
<keyword evidence="2 3" id="KW-0040">ANK repeat</keyword>
<feature type="repeat" description="ANK" evidence="3">
    <location>
        <begin position="22"/>
        <end position="54"/>
    </location>
</feature>
<reference evidence="4" key="2">
    <citation type="submission" date="2017-10" db="EMBL/GenBank/DDBJ databases">
        <title>Ladona fulva Genome sequencing and assembly.</title>
        <authorList>
            <person name="Murali S."/>
            <person name="Richards S."/>
            <person name="Bandaranaike D."/>
            <person name="Bellair M."/>
            <person name="Blankenburg K."/>
            <person name="Chao H."/>
            <person name="Dinh H."/>
            <person name="Doddapaneni H."/>
            <person name="Dugan-Rocha S."/>
            <person name="Elkadiri S."/>
            <person name="Gnanaolivu R."/>
            <person name="Hernandez B."/>
            <person name="Skinner E."/>
            <person name="Javaid M."/>
            <person name="Lee S."/>
            <person name="Li M."/>
            <person name="Ming W."/>
            <person name="Munidasa M."/>
            <person name="Muniz J."/>
            <person name="Nguyen L."/>
            <person name="Hughes D."/>
            <person name="Osuji N."/>
            <person name="Pu L.-L."/>
            <person name="Puazo M."/>
            <person name="Qu C."/>
            <person name="Quiroz J."/>
            <person name="Raj R."/>
            <person name="Weissenberger G."/>
            <person name="Xin Y."/>
            <person name="Zou X."/>
            <person name="Han Y."/>
            <person name="Worley K."/>
            <person name="Muzny D."/>
            <person name="Gibbs R."/>
        </authorList>
    </citation>
    <scope>NUCLEOTIDE SEQUENCE</scope>
    <source>
        <strain evidence="4">Sampled in the wild</strain>
    </source>
</reference>
<dbReference type="Pfam" id="PF13637">
    <property type="entry name" value="Ank_4"/>
    <property type="match status" value="1"/>
</dbReference>
<keyword evidence="5" id="KW-1185">Reference proteome</keyword>
<feature type="repeat" description="ANK" evidence="3">
    <location>
        <begin position="434"/>
        <end position="466"/>
    </location>
</feature>
<feature type="repeat" description="ANK" evidence="3">
    <location>
        <begin position="401"/>
        <end position="433"/>
    </location>
</feature>
<organism evidence="4 5">
    <name type="scientific">Ladona fulva</name>
    <name type="common">Scarce chaser dragonfly</name>
    <name type="synonym">Libellula fulva</name>
    <dbReference type="NCBI Taxonomy" id="123851"/>
    <lineage>
        <taxon>Eukaryota</taxon>
        <taxon>Metazoa</taxon>
        <taxon>Ecdysozoa</taxon>
        <taxon>Arthropoda</taxon>
        <taxon>Hexapoda</taxon>
        <taxon>Insecta</taxon>
        <taxon>Pterygota</taxon>
        <taxon>Palaeoptera</taxon>
        <taxon>Odonata</taxon>
        <taxon>Epiprocta</taxon>
        <taxon>Anisoptera</taxon>
        <taxon>Libelluloidea</taxon>
        <taxon>Libellulidae</taxon>
        <taxon>Ladona</taxon>
    </lineage>
</organism>
<evidence type="ECO:0000256" key="3">
    <source>
        <dbReference type="PROSITE-ProRule" id="PRU00023"/>
    </source>
</evidence>
<protein>
    <recommendedName>
        <fullName evidence="6">Ankyrin repeat protein</fullName>
    </recommendedName>
</protein>
<accession>A0A8K0K2Y7</accession>
<gene>
    <name evidence="4" type="ORF">J437_LFUL003331</name>
</gene>
<dbReference type="InterPro" id="IPR036770">
    <property type="entry name" value="Ankyrin_rpt-contain_sf"/>
</dbReference>
<evidence type="ECO:0000313" key="4">
    <source>
        <dbReference type="EMBL" id="KAG8227342.1"/>
    </source>
</evidence>
<dbReference type="Gene3D" id="1.25.40.20">
    <property type="entry name" value="Ankyrin repeat-containing domain"/>
    <property type="match status" value="4"/>
</dbReference>
<dbReference type="PANTHER" id="PTHR24198">
    <property type="entry name" value="ANKYRIN REPEAT AND PROTEIN KINASE DOMAIN-CONTAINING PROTEIN"/>
    <property type="match status" value="1"/>
</dbReference>
<feature type="repeat" description="ANK" evidence="3">
    <location>
        <begin position="119"/>
        <end position="151"/>
    </location>
</feature>
<feature type="repeat" description="ANK" evidence="3">
    <location>
        <begin position="274"/>
        <end position="306"/>
    </location>
</feature>
<dbReference type="PANTHER" id="PTHR24198:SF165">
    <property type="entry name" value="ANKYRIN REPEAT-CONTAINING PROTEIN-RELATED"/>
    <property type="match status" value="1"/>
</dbReference>
<feature type="repeat" description="ANK" evidence="3">
    <location>
        <begin position="152"/>
        <end position="184"/>
    </location>
</feature>
<feature type="repeat" description="ANK" evidence="3">
    <location>
        <begin position="241"/>
        <end position="273"/>
    </location>
</feature>
<evidence type="ECO:0008006" key="6">
    <source>
        <dbReference type="Google" id="ProtNLM"/>
    </source>
</evidence>
<feature type="repeat" description="ANK" evidence="3">
    <location>
        <begin position="185"/>
        <end position="217"/>
    </location>
</feature>
<feature type="repeat" description="ANK" evidence="3">
    <location>
        <begin position="55"/>
        <end position="87"/>
    </location>
</feature>
<feature type="repeat" description="ANK" evidence="3">
    <location>
        <begin position="85"/>
        <end position="108"/>
    </location>
</feature>
<dbReference type="Proteomes" id="UP000792457">
    <property type="component" value="Unassembled WGS sequence"/>
</dbReference>
<dbReference type="EMBL" id="KZ308321">
    <property type="protein sequence ID" value="KAG8227342.1"/>
    <property type="molecule type" value="Genomic_DNA"/>
</dbReference>
<dbReference type="Pfam" id="PF12796">
    <property type="entry name" value="Ank_2"/>
    <property type="match status" value="4"/>
</dbReference>
<dbReference type="InterPro" id="IPR002110">
    <property type="entry name" value="Ankyrin_rpt"/>
</dbReference>
<name>A0A8K0K2Y7_LADFU</name>
<dbReference type="PROSITE" id="PS50297">
    <property type="entry name" value="ANK_REP_REGION"/>
    <property type="match status" value="10"/>
</dbReference>
<dbReference type="SMART" id="SM00248">
    <property type="entry name" value="ANK"/>
    <property type="match status" value="13"/>
</dbReference>
<dbReference type="Pfam" id="PF00023">
    <property type="entry name" value="Ank"/>
    <property type="match status" value="1"/>
</dbReference>
<reference evidence="4" key="1">
    <citation type="submission" date="2013-04" db="EMBL/GenBank/DDBJ databases">
        <authorList>
            <person name="Qu J."/>
            <person name="Murali S.C."/>
            <person name="Bandaranaike D."/>
            <person name="Bellair M."/>
            <person name="Blankenburg K."/>
            <person name="Chao H."/>
            <person name="Dinh H."/>
            <person name="Doddapaneni H."/>
            <person name="Downs B."/>
            <person name="Dugan-Rocha S."/>
            <person name="Elkadiri S."/>
            <person name="Gnanaolivu R.D."/>
            <person name="Hernandez B."/>
            <person name="Javaid M."/>
            <person name="Jayaseelan J.C."/>
            <person name="Lee S."/>
            <person name="Li M."/>
            <person name="Ming W."/>
            <person name="Munidasa M."/>
            <person name="Muniz J."/>
            <person name="Nguyen L."/>
            <person name="Ongeri F."/>
            <person name="Osuji N."/>
            <person name="Pu L.-L."/>
            <person name="Puazo M."/>
            <person name="Qu C."/>
            <person name="Quiroz J."/>
            <person name="Raj R."/>
            <person name="Weissenberger G."/>
            <person name="Xin Y."/>
            <person name="Zou X."/>
            <person name="Han Y."/>
            <person name="Richards S."/>
            <person name="Worley K."/>
            <person name="Muzny D."/>
            <person name="Gibbs R."/>
        </authorList>
    </citation>
    <scope>NUCLEOTIDE SEQUENCE</scope>
    <source>
        <strain evidence="4">Sampled in the wild</strain>
    </source>
</reference>
<comment type="caution">
    <text evidence="4">The sequence shown here is derived from an EMBL/GenBank/DDBJ whole genome shotgun (WGS) entry which is preliminary data.</text>
</comment>
<dbReference type="PRINTS" id="PR01415">
    <property type="entry name" value="ANKYRIN"/>
</dbReference>
<dbReference type="SUPFAM" id="SSF48403">
    <property type="entry name" value="Ankyrin repeat"/>
    <property type="match status" value="2"/>
</dbReference>
<evidence type="ECO:0000256" key="2">
    <source>
        <dbReference type="ARBA" id="ARBA00023043"/>
    </source>
</evidence>
<dbReference type="AlphaFoldDB" id="A0A8K0K2Y7"/>